<name>A0ABS7TH72_9GAMM</name>
<keyword evidence="4" id="KW-1185">Reference proteome</keyword>
<keyword evidence="2" id="KW-0732">Signal</keyword>
<organism evidence="3 4">
    <name type="scientific">Thermomonas beijingensis</name>
    <dbReference type="NCBI Taxonomy" id="2872701"/>
    <lineage>
        <taxon>Bacteria</taxon>
        <taxon>Pseudomonadati</taxon>
        <taxon>Pseudomonadota</taxon>
        <taxon>Gammaproteobacteria</taxon>
        <taxon>Lysobacterales</taxon>
        <taxon>Lysobacteraceae</taxon>
        <taxon>Thermomonas</taxon>
    </lineage>
</organism>
<evidence type="ECO:0000256" key="1">
    <source>
        <dbReference type="SAM" id="MobiDB-lite"/>
    </source>
</evidence>
<accession>A0ABS7TH72</accession>
<feature type="compositionally biased region" description="Polar residues" evidence="1">
    <location>
        <begin position="540"/>
        <end position="551"/>
    </location>
</feature>
<dbReference type="RefSeq" id="WP_223629734.1">
    <property type="nucleotide sequence ID" value="NZ_JAIQDJ010000010.1"/>
</dbReference>
<reference evidence="3" key="1">
    <citation type="submission" date="2021-09" db="EMBL/GenBank/DDBJ databases">
        <authorList>
            <person name="Wu T."/>
            <person name="Guo S.Z."/>
        </authorList>
    </citation>
    <scope>NUCLEOTIDE SEQUENCE</scope>
    <source>
        <strain evidence="3">RSS-23</strain>
    </source>
</reference>
<sequence length="593" mass="63688">MQYRFWCVGAVLLMALASPVRAQVTIPQEYDKLIKKNGEIAAFGAEGFGDKVDLNSGSLQIVQVDVDLPGNNALPVRVARRFATGDRFASGHFGAWNLDIPYAHGVFANHVNNPKGWTVGAALAADVYKRCSQYGAPPTLWFQGGEFQPDEYWQGNFLHMPGAGDEEMLVPGSSAHVPTDGNTYSVVTKGGAAMRCVALASTSEAGSQGEGFEVVMPDGTVYTLNQMVSRLNEVISKPVDQFALRAGSGKNGIIVTPQAATTFTLARNEVLMYPTKATDRFGNTVTYTWSATNPWQLLQITASDGRQLTLTYMSSTSKMVSTVTDGSRTWTYTNPPEGDTVTLPDGSKWISNLSSLFNLKINTIGSGCDTAGDYSGPPPVLTGTVQAPTGALATFTMQPVLMGRSWVGRSCVYYQSQPIYALEPIGYFTLAVLGKKITGPGLPAAGLSWSYDYGSPNMCWASACTVSSPTTRTTTLTDPDGAVNRYSFSNRFQANEGQLVKTESGWDGTTALRTVDTTLADATAAPYGSYNGESPRSRGDTMSSSYKSPQRKVVTTQQGRIFTWEVATGCVGMPYCFDAYARPTKVVKTTSTP</sequence>
<comment type="caution">
    <text evidence="3">The sequence shown here is derived from an EMBL/GenBank/DDBJ whole genome shotgun (WGS) entry which is preliminary data.</text>
</comment>
<evidence type="ECO:0000313" key="3">
    <source>
        <dbReference type="EMBL" id="MBZ4187066.1"/>
    </source>
</evidence>
<dbReference type="EMBL" id="JAIQDJ010000010">
    <property type="protein sequence ID" value="MBZ4187066.1"/>
    <property type="molecule type" value="Genomic_DNA"/>
</dbReference>
<evidence type="ECO:0000256" key="2">
    <source>
        <dbReference type="SAM" id="SignalP"/>
    </source>
</evidence>
<gene>
    <name evidence="3" type="ORF">K7B09_12115</name>
</gene>
<dbReference type="Proteomes" id="UP001430290">
    <property type="component" value="Unassembled WGS sequence"/>
</dbReference>
<evidence type="ECO:0000313" key="4">
    <source>
        <dbReference type="Proteomes" id="UP001430290"/>
    </source>
</evidence>
<proteinExistence type="predicted"/>
<protein>
    <recommendedName>
        <fullName evidence="5">YD repeat-containing protein</fullName>
    </recommendedName>
</protein>
<feature type="chain" id="PRO_5045560924" description="YD repeat-containing protein" evidence="2">
    <location>
        <begin position="23"/>
        <end position="593"/>
    </location>
</feature>
<feature type="signal peptide" evidence="2">
    <location>
        <begin position="1"/>
        <end position="22"/>
    </location>
</feature>
<feature type="region of interest" description="Disordered" evidence="1">
    <location>
        <begin position="525"/>
        <end position="551"/>
    </location>
</feature>
<evidence type="ECO:0008006" key="5">
    <source>
        <dbReference type="Google" id="ProtNLM"/>
    </source>
</evidence>